<dbReference type="InterPro" id="IPR029063">
    <property type="entry name" value="SAM-dependent_MTases_sf"/>
</dbReference>
<dbReference type="GO" id="GO:0032259">
    <property type="term" value="P:methylation"/>
    <property type="evidence" value="ECO:0007669"/>
    <property type="project" value="UniProtKB-KW"/>
</dbReference>
<evidence type="ECO:0000259" key="1">
    <source>
        <dbReference type="Pfam" id="PF08241"/>
    </source>
</evidence>
<dbReference type="GO" id="GO:0008757">
    <property type="term" value="F:S-adenosylmethionine-dependent methyltransferase activity"/>
    <property type="evidence" value="ECO:0007669"/>
    <property type="project" value="InterPro"/>
</dbReference>
<keyword evidence="2" id="KW-0489">Methyltransferase</keyword>
<dbReference type="RefSeq" id="WP_167363930.1">
    <property type="nucleotide sequence ID" value="NZ_FMTM01000005.1"/>
</dbReference>
<dbReference type="AlphaFoldDB" id="A0A1G4SDY8"/>
<reference evidence="2 3" key="1">
    <citation type="submission" date="2016-10" db="EMBL/GenBank/DDBJ databases">
        <authorList>
            <person name="de Groot N.N."/>
        </authorList>
    </citation>
    <scope>NUCLEOTIDE SEQUENCE [LARGE SCALE GENOMIC DNA]</scope>
    <source>
        <strain evidence="2 3">CGMCC 1.3401</strain>
    </source>
</reference>
<protein>
    <submittedName>
        <fullName evidence="2">Methyltransferase domain-containing protein</fullName>
    </submittedName>
</protein>
<dbReference type="SUPFAM" id="SSF53335">
    <property type="entry name" value="S-adenosyl-L-methionine-dependent methyltransferases"/>
    <property type="match status" value="1"/>
</dbReference>
<dbReference type="Gene3D" id="3.40.50.150">
    <property type="entry name" value="Vaccinia Virus protein VP39"/>
    <property type="match status" value="1"/>
</dbReference>
<dbReference type="PANTHER" id="PTHR43591:SF110">
    <property type="entry name" value="RHODANESE DOMAIN-CONTAINING PROTEIN"/>
    <property type="match status" value="1"/>
</dbReference>
<sequence>MGDTIHEVLKGKVPSDSSAQVDAFSIIKLNSAEFENKTEVLDLGAGTGASFDRLKRYIPNIKYTGLDIESSPEVESRTRTDLDFRVYDGKTMPFSNSMFDVIFCKQVLEHVRYPDAVIAEVSRILKPGGIFVGSCSQLEPYHSHSIFNWTAYGIVQVFESHDLFVKQLRPGIDGITLTMRRVIDREKFNNFFGFESLFNHYIDGRWIKSSHEEKNFQKLLIAGHLVWLAQKS</sequence>
<evidence type="ECO:0000313" key="2">
    <source>
        <dbReference type="EMBL" id="SCW66765.1"/>
    </source>
</evidence>
<feature type="domain" description="Methyltransferase type 11" evidence="1">
    <location>
        <begin position="41"/>
        <end position="132"/>
    </location>
</feature>
<dbReference type="Proteomes" id="UP000199542">
    <property type="component" value="Unassembled WGS sequence"/>
</dbReference>
<evidence type="ECO:0000313" key="3">
    <source>
        <dbReference type="Proteomes" id="UP000199542"/>
    </source>
</evidence>
<gene>
    <name evidence="2" type="ORF">SAMN02927900_03637</name>
</gene>
<accession>A0A1G4SDY8</accession>
<keyword evidence="2" id="KW-0808">Transferase</keyword>
<dbReference type="Pfam" id="PF08241">
    <property type="entry name" value="Methyltransf_11"/>
    <property type="match status" value="1"/>
</dbReference>
<organism evidence="2 3">
    <name type="scientific">Rhizobium mongolense subsp. loessense</name>
    <dbReference type="NCBI Taxonomy" id="158890"/>
    <lineage>
        <taxon>Bacteria</taxon>
        <taxon>Pseudomonadati</taxon>
        <taxon>Pseudomonadota</taxon>
        <taxon>Alphaproteobacteria</taxon>
        <taxon>Hyphomicrobiales</taxon>
        <taxon>Rhizobiaceae</taxon>
        <taxon>Rhizobium/Agrobacterium group</taxon>
        <taxon>Rhizobium</taxon>
    </lineage>
</organism>
<name>A0A1G4SDY8_9HYPH</name>
<dbReference type="EMBL" id="FMTM01000005">
    <property type="protein sequence ID" value="SCW66765.1"/>
    <property type="molecule type" value="Genomic_DNA"/>
</dbReference>
<dbReference type="InterPro" id="IPR013216">
    <property type="entry name" value="Methyltransf_11"/>
</dbReference>
<dbReference type="PANTHER" id="PTHR43591">
    <property type="entry name" value="METHYLTRANSFERASE"/>
    <property type="match status" value="1"/>
</dbReference>
<proteinExistence type="predicted"/>
<dbReference type="CDD" id="cd02440">
    <property type="entry name" value="AdoMet_MTases"/>
    <property type="match status" value="1"/>
</dbReference>